<dbReference type="EMBL" id="BARV01030264">
    <property type="protein sequence ID" value="GAI39356.1"/>
    <property type="molecule type" value="Genomic_DNA"/>
</dbReference>
<evidence type="ECO:0000313" key="2">
    <source>
        <dbReference type="EMBL" id="GAI39356.1"/>
    </source>
</evidence>
<evidence type="ECO:0000256" key="1">
    <source>
        <dbReference type="SAM" id="Phobius"/>
    </source>
</evidence>
<protein>
    <recommendedName>
        <fullName evidence="3">Prepilin-type N-terminal cleavage/methylation domain-containing protein</fullName>
    </recommendedName>
</protein>
<keyword evidence="1" id="KW-0472">Membrane</keyword>
<organism evidence="2">
    <name type="scientific">marine sediment metagenome</name>
    <dbReference type="NCBI Taxonomy" id="412755"/>
    <lineage>
        <taxon>unclassified sequences</taxon>
        <taxon>metagenomes</taxon>
        <taxon>ecological metagenomes</taxon>
    </lineage>
</organism>
<reference evidence="2" key="1">
    <citation type="journal article" date="2014" name="Front. Microbiol.">
        <title>High frequency of phylogenetically diverse reductive dehalogenase-homologous genes in deep subseafloor sedimentary metagenomes.</title>
        <authorList>
            <person name="Kawai M."/>
            <person name="Futagami T."/>
            <person name="Toyoda A."/>
            <person name="Takaki Y."/>
            <person name="Nishi S."/>
            <person name="Hori S."/>
            <person name="Arai W."/>
            <person name="Tsubouchi T."/>
            <person name="Morono Y."/>
            <person name="Uchiyama I."/>
            <person name="Ito T."/>
            <person name="Fujiyama A."/>
            <person name="Inagaki F."/>
            <person name="Takami H."/>
        </authorList>
    </citation>
    <scope>NUCLEOTIDE SEQUENCE</scope>
    <source>
        <strain evidence="2">Expedition CK06-06</strain>
    </source>
</reference>
<evidence type="ECO:0008006" key="3">
    <source>
        <dbReference type="Google" id="ProtNLM"/>
    </source>
</evidence>
<accession>X1PA70</accession>
<name>X1PA70_9ZZZZ</name>
<dbReference type="AlphaFoldDB" id="X1PA70"/>
<dbReference type="InterPro" id="IPR012902">
    <property type="entry name" value="N_methyl_site"/>
</dbReference>
<feature type="transmembrane region" description="Helical" evidence="1">
    <location>
        <begin position="20"/>
        <end position="41"/>
    </location>
</feature>
<dbReference type="PROSITE" id="PS00409">
    <property type="entry name" value="PROKAR_NTER_METHYL"/>
    <property type="match status" value="1"/>
</dbReference>
<keyword evidence="1" id="KW-1133">Transmembrane helix</keyword>
<proteinExistence type="predicted"/>
<keyword evidence="1" id="KW-0812">Transmembrane</keyword>
<sequence>MRWPSKVGLRFMRGQRGISLIETVVALGILGFIFVAFLNALSSTSKSTYLYEQRVTASALAQSQIEILKAADYDDTSPYYEGVSSPASVPPGYDILISTVPQEEDKQEITVKVSRDGHHLFELTTIKADW</sequence>
<comment type="caution">
    <text evidence="2">The sequence shown here is derived from an EMBL/GenBank/DDBJ whole genome shotgun (WGS) entry which is preliminary data.</text>
</comment>
<gene>
    <name evidence="2" type="ORF">S06H3_48095</name>
</gene>
<dbReference type="Pfam" id="PF07963">
    <property type="entry name" value="N_methyl"/>
    <property type="match status" value="1"/>
</dbReference>